<gene>
    <name evidence="1" type="ORF">B1R32_12312</name>
</gene>
<dbReference type="Proteomes" id="UP000237684">
    <property type="component" value="Unassembled WGS sequence"/>
</dbReference>
<evidence type="ECO:0000313" key="2">
    <source>
        <dbReference type="Proteomes" id="UP000237684"/>
    </source>
</evidence>
<organism evidence="1 2">
    <name type="scientific">Abditibacterium utsteinense</name>
    <dbReference type="NCBI Taxonomy" id="1960156"/>
    <lineage>
        <taxon>Bacteria</taxon>
        <taxon>Pseudomonadati</taxon>
        <taxon>Abditibacteriota</taxon>
        <taxon>Abditibacteriia</taxon>
        <taxon>Abditibacteriales</taxon>
        <taxon>Abditibacteriaceae</taxon>
        <taxon>Abditibacterium</taxon>
    </lineage>
</organism>
<reference evidence="1 2" key="1">
    <citation type="journal article" date="2018" name="Syst. Appl. Microbiol.">
        <title>Abditibacterium utsteinense sp. nov., the first cultivated member of candidate phylum FBP, isolated from ice-free Antarctic soil samples.</title>
        <authorList>
            <person name="Tahon G."/>
            <person name="Tytgat B."/>
            <person name="Lebbe L."/>
            <person name="Carlier A."/>
            <person name="Willems A."/>
        </authorList>
    </citation>
    <scope>NUCLEOTIDE SEQUENCE [LARGE SCALE GENOMIC DNA]</scope>
    <source>
        <strain evidence="1 2">LMG 29911</strain>
    </source>
</reference>
<dbReference type="InParanoid" id="A0A2S8SPK0"/>
<name>A0A2S8SPK0_9BACT</name>
<protein>
    <submittedName>
        <fullName evidence="1">Uncharacterized protein</fullName>
    </submittedName>
</protein>
<proteinExistence type="predicted"/>
<accession>A0A2S8SPK0</accession>
<evidence type="ECO:0000313" key="1">
    <source>
        <dbReference type="EMBL" id="PQV62727.1"/>
    </source>
</evidence>
<keyword evidence="2" id="KW-1185">Reference proteome</keyword>
<comment type="caution">
    <text evidence="1">The sequence shown here is derived from an EMBL/GenBank/DDBJ whole genome shotgun (WGS) entry which is preliminary data.</text>
</comment>
<sequence length="581" mass="62919">MKFSSPILRTLVALPLLGGLVGLAMKKAPAPADRSELASRVEKMDVLPAAKVARGLGFNLNLSNEWEFARAKEAGAGEARMQFDWPSVEKTPGVFALPPKMSRALDVCAENDLEPLIIAAYGPAYRVVARLTLQSDVPAGSLSLPVSGALSEVDPPFCHVLQSGGQQIVAEGKWAYYGALIESVDAENGALQLAAKTSVALSKGTVLRVNRLLYPSVATQDADDPSLVAYGRYARFLAEEIARHGLKGKVELWNEPPWKHDRWDARGGFYDDVPPEISKTSPNPGMLNQFLNGPPPPAGVSFVWGGANKSGGRGLGARRADLTPAQARNISADALHPYGDAPENHAWNPAEMRAGAAFQNLALAGTNLTSNMKVLRRNQLGAQRRGALFPGIVATEIGASGPDETLRTRYDLRAFLLYLSLGFDRINFYRLADKPSGYAFINRETQQPTQPFVAFKALMQKIDSMKDAPAPFDARDLPAVVSYRGTFPLLTIPVVGRARGEAQNRVLMISYQRTFSEGKVKWKDVPSPDAARVTLQIPQKMKALRVWNLVSGANVAFSTKNESVSYAVSDDPIALELVPFG</sequence>
<dbReference type="AlphaFoldDB" id="A0A2S8SPK0"/>
<dbReference type="InterPro" id="IPR017853">
    <property type="entry name" value="GH"/>
</dbReference>
<dbReference type="SUPFAM" id="SSF51445">
    <property type="entry name" value="(Trans)glycosidases"/>
    <property type="match status" value="1"/>
</dbReference>
<dbReference type="RefSeq" id="WP_123580838.1">
    <property type="nucleotide sequence ID" value="NZ_NIGF01000023.1"/>
</dbReference>
<dbReference type="EMBL" id="NIGF01000023">
    <property type="protein sequence ID" value="PQV62727.1"/>
    <property type="molecule type" value="Genomic_DNA"/>
</dbReference>